<keyword evidence="6" id="KW-1185">Reference proteome</keyword>
<dbReference type="Pfam" id="PF13412">
    <property type="entry name" value="HTH_24"/>
    <property type="match status" value="1"/>
</dbReference>
<dbReference type="InterPro" id="IPR011008">
    <property type="entry name" value="Dimeric_a/b-barrel"/>
</dbReference>
<gene>
    <name evidence="5" type="ORF">GCM10010411_53280</name>
</gene>
<dbReference type="InterPro" id="IPR036388">
    <property type="entry name" value="WH-like_DNA-bd_sf"/>
</dbReference>
<organism evidence="5 6">
    <name type="scientific">Actinomadura fulvescens</name>
    <dbReference type="NCBI Taxonomy" id="46160"/>
    <lineage>
        <taxon>Bacteria</taxon>
        <taxon>Bacillati</taxon>
        <taxon>Actinomycetota</taxon>
        <taxon>Actinomycetes</taxon>
        <taxon>Streptosporangiales</taxon>
        <taxon>Thermomonosporaceae</taxon>
        <taxon>Actinomadura</taxon>
    </lineage>
</organism>
<proteinExistence type="predicted"/>
<feature type="domain" description="HTH asnC-type" evidence="4">
    <location>
        <begin position="11"/>
        <end position="51"/>
    </location>
</feature>
<dbReference type="PRINTS" id="PR00033">
    <property type="entry name" value="HTHASNC"/>
</dbReference>
<dbReference type="Gene3D" id="1.10.10.10">
    <property type="entry name" value="Winged helix-like DNA-binding domain superfamily/Winged helix DNA-binding domain"/>
    <property type="match status" value="2"/>
</dbReference>
<dbReference type="Pfam" id="PF13404">
    <property type="entry name" value="HTH_AsnC-type"/>
    <property type="match status" value="1"/>
</dbReference>
<protein>
    <submittedName>
        <fullName evidence="5">AsnC family transcriptional regulator</fullName>
    </submittedName>
</protein>
<dbReference type="InterPro" id="IPR036390">
    <property type="entry name" value="WH_DNA-bd_sf"/>
</dbReference>
<comment type="caution">
    <text evidence="5">The sequence shown here is derived from an EMBL/GenBank/DDBJ whole genome shotgun (WGS) entry which is preliminary data.</text>
</comment>
<sequence>MKPDLQDSGRLDELDLALIHTLQISPRAPWAAVGKALAVDPVTAARRWQRLTDSGVAWVTTYPLLTPEASPAIVEFECEPGRAEAVAEELAADPQALIVEVTSGTRDVLATVCAPTATLPGYLLRRVGRIAGVRRVAHYPITAVHAEGSTWRVGALDKDTETELGSGETTTSLVPPQTPRLDDIDWALCDRLAADGRLAVTEIARSLGIGEATARRHLNRLTKSGVLKLRCEVARAASPWPAFVWYLARTRAEDLAKVVRSLAARRERLSVTQIVGPANLLLGFALRPADLVGFESRLTARLPALEIVDRRVVQRQVRLFGRTLDARGFAGSAASIDIRRTPPAPS</sequence>
<keyword evidence="3" id="KW-0804">Transcription</keyword>
<dbReference type="InterPro" id="IPR000485">
    <property type="entry name" value="AsnC-type_HTH_dom"/>
</dbReference>
<dbReference type="Gene3D" id="3.30.70.920">
    <property type="match status" value="1"/>
</dbReference>
<keyword evidence="1" id="KW-0805">Transcription regulation</keyword>
<reference evidence="6" key="1">
    <citation type="journal article" date="2019" name="Int. J. Syst. Evol. Microbiol.">
        <title>The Global Catalogue of Microorganisms (GCM) 10K type strain sequencing project: providing services to taxonomists for standard genome sequencing and annotation.</title>
        <authorList>
            <consortium name="The Broad Institute Genomics Platform"/>
            <consortium name="The Broad Institute Genome Sequencing Center for Infectious Disease"/>
            <person name="Wu L."/>
            <person name="Ma J."/>
        </authorList>
    </citation>
    <scope>NUCLEOTIDE SEQUENCE [LARGE SCALE GENOMIC DNA]</scope>
    <source>
        <strain evidence="6">JCM 6833</strain>
    </source>
</reference>
<evidence type="ECO:0000256" key="1">
    <source>
        <dbReference type="ARBA" id="ARBA00023015"/>
    </source>
</evidence>
<evidence type="ECO:0000313" key="6">
    <source>
        <dbReference type="Proteomes" id="UP001501509"/>
    </source>
</evidence>
<dbReference type="SMART" id="SM00344">
    <property type="entry name" value="HTH_ASNC"/>
    <property type="match status" value="2"/>
</dbReference>
<evidence type="ECO:0000256" key="3">
    <source>
        <dbReference type="ARBA" id="ARBA00023163"/>
    </source>
</evidence>
<evidence type="ECO:0000256" key="2">
    <source>
        <dbReference type="ARBA" id="ARBA00023125"/>
    </source>
</evidence>
<evidence type="ECO:0000313" key="5">
    <source>
        <dbReference type="EMBL" id="GAA2611970.1"/>
    </source>
</evidence>
<dbReference type="PANTHER" id="PTHR30154">
    <property type="entry name" value="LEUCINE-RESPONSIVE REGULATORY PROTEIN"/>
    <property type="match status" value="1"/>
</dbReference>
<dbReference type="SUPFAM" id="SSF46785">
    <property type="entry name" value="Winged helix' DNA-binding domain"/>
    <property type="match status" value="1"/>
</dbReference>
<accession>A0ABP6CBC8</accession>
<dbReference type="InterPro" id="IPR019888">
    <property type="entry name" value="Tscrpt_reg_AsnC-like"/>
</dbReference>
<dbReference type="Proteomes" id="UP001501509">
    <property type="component" value="Unassembled WGS sequence"/>
</dbReference>
<dbReference type="InterPro" id="IPR011991">
    <property type="entry name" value="ArsR-like_HTH"/>
</dbReference>
<dbReference type="PANTHER" id="PTHR30154:SF34">
    <property type="entry name" value="TRANSCRIPTIONAL REGULATOR AZLB"/>
    <property type="match status" value="1"/>
</dbReference>
<keyword evidence="2" id="KW-0238">DNA-binding</keyword>
<evidence type="ECO:0000259" key="4">
    <source>
        <dbReference type="Pfam" id="PF13404"/>
    </source>
</evidence>
<name>A0ABP6CBC8_9ACTN</name>
<dbReference type="EMBL" id="BAAATD010000007">
    <property type="protein sequence ID" value="GAA2611970.1"/>
    <property type="molecule type" value="Genomic_DNA"/>
</dbReference>
<dbReference type="RefSeq" id="WP_344545151.1">
    <property type="nucleotide sequence ID" value="NZ_BAAATD010000007.1"/>
</dbReference>
<dbReference type="SUPFAM" id="SSF54909">
    <property type="entry name" value="Dimeric alpha+beta barrel"/>
    <property type="match status" value="1"/>
</dbReference>
<dbReference type="CDD" id="cd00090">
    <property type="entry name" value="HTH_ARSR"/>
    <property type="match status" value="1"/>
</dbReference>